<accession>A0A0A8XXX9</accession>
<protein>
    <submittedName>
        <fullName evidence="1">Uncharacterized protein</fullName>
    </submittedName>
</protein>
<dbReference type="EMBL" id="GBRH01279179">
    <property type="protein sequence ID" value="JAD18716.1"/>
    <property type="molecule type" value="Transcribed_RNA"/>
</dbReference>
<proteinExistence type="predicted"/>
<organism evidence="1">
    <name type="scientific">Arundo donax</name>
    <name type="common">Giant reed</name>
    <name type="synonym">Donax arundinaceus</name>
    <dbReference type="NCBI Taxonomy" id="35708"/>
    <lineage>
        <taxon>Eukaryota</taxon>
        <taxon>Viridiplantae</taxon>
        <taxon>Streptophyta</taxon>
        <taxon>Embryophyta</taxon>
        <taxon>Tracheophyta</taxon>
        <taxon>Spermatophyta</taxon>
        <taxon>Magnoliopsida</taxon>
        <taxon>Liliopsida</taxon>
        <taxon>Poales</taxon>
        <taxon>Poaceae</taxon>
        <taxon>PACMAD clade</taxon>
        <taxon>Arundinoideae</taxon>
        <taxon>Arundineae</taxon>
        <taxon>Arundo</taxon>
    </lineage>
</organism>
<sequence length="69" mass="7748">MSRAKRANEPRVFRSALILTIDMSFSDSSFTKGIGLGVAWSHPSLLMSFMKAQIFNQGIQLFGLWLDLL</sequence>
<reference evidence="1" key="1">
    <citation type="submission" date="2014-09" db="EMBL/GenBank/DDBJ databases">
        <authorList>
            <person name="Magalhaes I.L.F."/>
            <person name="Oliveira U."/>
            <person name="Santos F.R."/>
            <person name="Vidigal T.H.D.A."/>
            <person name="Brescovit A.D."/>
            <person name="Santos A.J."/>
        </authorList>
    </citation>
    <scope>NUCLEOTIDE SEQUENCE</scope>
    <source>
        <tissue evidence="1">Shoot tissue taken approximately 20 cm above the soil surface</tissue>
    </source>
</reference>
<name>A0A0A8XXX9_ARUDO</name>
<dbReference type="AlphaFoldDB" id="A0A0A8XXX9"/>
<reference evidence="1" key="2">
    <citation type="journal article" date="2015" name="Data Brief">
        <title>Shoot transcriptome of the giant reed, Arundo donax.</title>
        <authorList>
            <person name="Barrero R.A."/>
            <person name="Guerrero F.D."/>
            <person name="Moolhuijzen P."/>
            <person name="Goolsby J.A."/>
            <person name="Tidwell J."/>
            <person name="Bellgard S.E."/>
            <person name="Bellgard M.I."/>
        </authorList>
    </citation>
    <scope>NUCLEOTIDE SEQUENCE</scope>
    <source>
        <tissue evidence="1">Shoot tissue taken approximately 20 cm above the soil surface</tissue>
    </source>
</reference>
<evidence type="ECO:0000313" key="1">
    <source>
        <dbReference type="EMBL" id="JAD18716.1"/>
    </source>
</evidence>